<dbReference type="STRING" id="229535.A0A0M8NSL9"/>
<evidence type="ECO:0000256" key="2">
    <source>
        <dbReference type="ARBA" id="ARBA00012465"/>
    </source>
</evidence>
<evidence type="ECO:0000256" key="6">
    <source>
        <dbReference type="ARBA" id="ARBA00022807"/>
    </source>
</evidence>
<feature type="region of interest" description="Disordered" evidence="11">
    <location>
        <begin position="1"/>
        <end position="46"/>
    </location>
</feature>
<dbReference type="GO" id="GO:0006508">
    <property type="term" value="P:proteolysis"/>
    <property type="evidence" value="ECO:0007669"/>
    <property type="project" value="UniProtKB-KW"/>
</dbReference>
<keyword evidence="9" id="KW-0496">Mitochondrion</keyword>
<keyword evidence="4 9" id="KW-0645">Protease</keyword>
<evidence type="ECO:0000313" key="12">
    <source>
        <dbReference type="EMBL" id="KOS37918.1"/>
    </source>
</evidence>
<dbReference type="CDD" id="cd00585">
    <property type="entry name" value="Peptidase_C1B"/>
    <property type="match status" value="1"/>
</dbReference>
<evidence type="ECO:0000256" key="10">
    <source>
        <dbReference type="PIRSR" id="PIRSR005700-1"/>
    </source>
</evidence>
<dbReference type="GO" id="GO:0043418">
    <property type="term" value="P:homocysteine catabolic process"/>
    <property type="evidence" value="ECO:0007669"/>
    <property type="project" value="TreeGrafter"/>
</dbReference>
<dbReference type="GO" id="GO:0004197">
    <property type="term" value="F:cysteine-type endopeptidase activity"/>
    <property type="evidence" value="ECO:0007669"/>
    <property type="project" value="UniProtKB-EC"/>
</dbReference>
<dbReference type="GO" id="GO:0070005">
    <property type="term" value="F:cysteine-type aminopeptidase activity"/>
    <property type="evidence" value="ECO:0007669"/>
    <property type="project" value="InterPro"/>
</dbReference>
<dbReference type="InterPro" id="IPR000169">
    <property type="entry name" value="Pept_cys_AS"/>
</dbReference>
<evidence type="ECO:0000256" key="3">
    <source>
        <dbReference type="ARBA" id="ARBA00016900"/>
    </source>
</evidence>
<dbReference type="InterPro" id="IPR004134">
    <property type="entry name" value="Peptidase_C1B"/>
</dbReference>
<evidence type="ECO:0000256" key="8">
    <source>
        <dbReference type="ARBA" id="ARBA00026080"/>
    </source>
</evidence>
<feature type="active site" evidence="10">
    <location>
        <position position="416"/>
    </location>
</feature>
<sequence>MGATYSKPAPTNRKSEKTFAIRMGMTQRDQNMKEESSSTPPPPYLPRERLQTVTLPRMVDWSNTLLSDPKNRLAISSFADKSFAEILMNRNALSTDLHIFNLTVPIEGGPITNQRSTGRCWLFAATNIFRVPLMKAYNLPEFELSQAYLFYWDKIEKANYFYEQIIDTADQDFSGRLVQKLLEDPVTDGGQWDMVANLVDKYGLVPHTLYPDNFHAQSSGKMNWLLTAKLREQALVLRRLAIKETNGEAQLLAATKEQFLEEIHSLVTLLLGPPPKPDETFVWQYYDAKKTAREVQNTPKGLGQQALQAGSGSLFSLVHDPRHESNRLLTVERLGNVIEGRPLTYINVDMDTLKQGVISMLKAGRPVFFGCDVGKFYDRNRGVMDADLTDLKLGLNISLRMTKAERLASGETAMSHAMVITGVHLLPGDRPVRWRVENSWGEEAGDKGWFVMTDRWMEEYTFQAVIESQFLSADTRAVLRQTPKILPRWDPMGVLA</sequence>
<comment type="caution">
    <text evidence="12">The sequence shown here is derived from an EMBL/GenBank/DDBJ whole genome shotgun (WGS) entry which is preliminary data.</text>
</comment>
<keyword evidence="6 9" id="KW-0788">Thiol protease</keyword>
<feature type="active site" evidence="10">
    <location>
        <position position="120"/>
    </location>
</feature>
<name>A0A0M8NSL9_9EURO</name>
<comment type="subcellular location">
    <subcellularLocation>
        <location evidence="9">Mitochondrion</location>
    </subcellularLocation>
    <subcellularLocation>
        <location evidence="9">Cytoplasm</location>
    </subcellularLocation>
</comment>
<dbReference type="Pfam" id="PF03051">
    <property type="entry name" value="Peptidase_C1_2"/>
    <property type="match status" value="1"/>
</dbReference>
<dbReference type="PIRSF" id="PIRSF005700">
    <property type="entry name" value="PepC"/>
    <property type="match status" value="1"/>
</dbReference>
<evidence type="ECO:0000256" key="9">
    <source>
        <dbReference type="PIRNR" id="PIRNR005700"/>
    </source>
</evidence>
<comment type="subunit">
    <text evidence="8">Homohexamer. Binds to nucleic acids. Binds single-stranded DNA and RNA with higher affinity than double-stranded DNA.</text>
</comment>
<dbReference type="OrthoDB" id="2666448at2759"/>
<comment type="function">
    <text evidence="7">The normal physiological role of the enzyme is unknown, but it is not essential for the viability of yeast cells. Has aminopeptidase activity, shortening substrate peptides sequentially by 1 amino acid. Has bleomycin hydrolase activity, which can protect the cell from the toxic effects of bleomycin. Has homocysteine-thiolactonase activity, protecting the cell against homocysteine toxicity. Acts as a repressor in the GAL4 regulatory system, but this does not require either the peptidase or nucleic acid-binding activities.</text>
</comment>
<accession>A0A0M8NSL9</accession>
<dbReference type="GO" id="GO:0005739">
    <property type="term" value="C:mitochondrion"/>
    <property type="evidence" value="ECO:0007669"/>
    <property type="project" value="UniProtKB-SubCell"/>
</dbReference>
<protein>
    <recommendedName>
        <fullName evidence="3 9">Cysteine proteinase 1, mitochondrial</fullName>
        <ecNumber evidence="2 9">3.4.22.40</ecNumber>
    </recommendedName>
</protein>
<dbReference type="PANTHER" id="PTHR10363:SF2">
    <property type="entry name" value="BLEOMYCIN HYDROLASE"/>
    <property type="match status" value="1"/>
</dbReference>
<dbReference type="GO" id="GO:0009636">
    <property type="term" value="P:response to toxic substance"/>
    <property type="evidence" value="ECO:0007669"/>
    <property type="project" value="TreeGrafter"/>
</dbReference>
<dbReference type="InterPro" id="IPR038765">
    <property type="entry name" value="Papain-like_cys_pep_sf"/>
</dbReference>
<feature type="active site" evidence="10">
    <location>
        <position position="438"/>
    </location>
</feature>
<dbReference type="InterPro" id="IPR025660">
    <property type="entry name" value="Pept_his_AS"/>
</dbReference>
<evidence type="ECO:0000256" key="11">
    <source>
        <dbReference type="SAM" id="MobiDB-lite"/>
    </source>
</evidence>
<dbReference type="AlphaFoldDB" id="A0A0M8NSL9"/>
<gene>
    <name evidence="12" type="ORF">ACN38_g11273</name>
</gene>
<evidence type="ECO:0000313" key="13">
    <source>
        <dbReference type="Proteomes" id="UP000037696"/>
    </source>
</evidence>
<evidence type="ECO:0000256" key="7">
    <source>
        <dbReference type="ARBA" id="ARBA00025347"/>
    </source>
</evidence>
<dbReference type="EC" id="3.4.22.40" evidence="2 9"/>
<dbReference type="EMBL" id="LHQQ01000284">
    <property type="protein sequence ID" value="KOS37918.1"/>
    <property type="molecule type" value="Genomic_DNA"/>
</dbReference>
<proteinExistence type="inferred from homology"/>
<dbReference type="SUPFAM" id="SSF54001">
    <property type="entry name" value="Cysteine proteinases"/>
    <property type="match status" value="1"/>
</dbReference>
<dbReference type="Gene3D" id="3.90.70.10">
    <property type="entry name" value="Cysteine proteinases"/>
    <property type="match status" value="1"/>
</dbReference>
<dbReference type="PANTHER" id="PTHR10363">
    <property type="entry name" value="BLEOMYCIN HYDROLASE"/>
    <property type="match status" value="1"/>
</dbReference>
<dbReference type="Proteomes" id="UP000037696">
    <property type="component" value="Unassembled WGS sequence"/>
</dbReference>
<organism evidence="12 13">
    <name type="scientific">Penicillium nordicum</name>
    <dbReference type="NCBI Taxonomy" id="229535"/>
    <lineage>
        <taxon>Eukaryota</taxon>
        <taxon>Fungi</taxon>
        <taxon>Dikarya</taxon>
        <taxon>Ascomycota</taxon>
        <taxon>Pezizomycotina</taxon>
        <taxon>Eurotiomycetes</taxon>
        <taxon>Eurotiomycetidae</taxon>
        <taxon>Eurotiales</taxon>
        <taxon>Aspergillaceae</taxon>
        <taxon>Penicillium</taxon>
    </lineage>
</organism>
<keyword evidence="9" id="KW-0963">Cytoplasm</keyword>
<reference evidence="12 13" key="1">
    <citation type="submission" date="2015-08" db="EMBL/GenBank/DDBJ databases">
        <title>Genome sequencing of Penicillium nordicum.</title>
        <authorList>
            <person name="Nguyen H.D."/>
            <person name="Seifert K.A."/>
        </authorList>
    </citation>
    <scope>NUCLEOTIDE SEQUENCE [LARGE SCALE GENOMIC DNA]</scope>
    <source>
        <strain evidence="12 13">DAOMC 185683</strain>
    </source>
</reference>
<dbReference type="PROSITE" id="PS00639">
    <property type="entry name" value="THIOL_PROTEASE_HIS"/>
    <property type="match status" value="1"/>
</dbReference>
<keyword evidence="13" id="KW-1185">Reference proteome</keyword>
<comment type="catalytic activity">
    <reaction evidence="1 9">
        <text>Inactivates bleomycin B2 (a cytotoxic glycometallopeptide) by hydrolysis of a carboxyamide bond of beta-aminoalanine, but also shows general aminopeptidase activity. The specificity varies somewhat with source, but amino acid arylamides of Met, Leu and Ala are preferred.</text>
        <dbReference type="EC" id="3.4.22.40"/>
    </reaction>
</comment>
<evidence type="ECO:0000256" key="5">
    <source>
        <dbReference type="ARBA" id="ARBA00022801"/>
    </source>
</evidence>
<evidence type="ECO:0000256" key="4">
    <source>
        <dbReference type="ARBA" id="ARBA00022670"/>
    </source>
</evidence>
<dbReference type="PROSITE" id="PS00139">
    <property type="entry name" value="THIOL_PROTEASE_CYS"/>
    <property type="match status" value="1"/>
</dbReference>
<comment type="similarity">
    <text evidence="9">Belongs to the peptidase C1 family.</text>
</comment>
<comment type="function">
    <text evidence="9">Has aminopeptidase activity, shortening substrate peptides sequentially by 1 amino acid. Has bleomycin hydrolase activity, which can protect the cell from the toxic effects of bleomycin. Has homocysteine-thiolactonase activity, protecting the cell against homocysteine toxicity.</text>
</comment>
<evidence type="ECO:0000256" key="1">
    <source>
        <dbReference type="ARBA" id="ARBA00000423"/>
    </source>
</evidence>
<keyword evidence="5 9" id="KW-0378">Hydrolase</keyword>